<keyword evidence="3" id="KW-0812">Transmembrane</keyword>
<evidence type="ECO:0000313" key="6">
    <source>
        <dbReference type="Proteomes" id="UP000189670"/>
    </source>
</evidence>
<sequence>MKPQAIFVFFKQSNLKQFEELVLKLGLKNIYNILIYLQKIRYLFILIISVFTCYYFVSIHTFKKDPIYIGVAAPMSGEERSQSLEMLKGINLCIDMINKQGGINNRPISLVIKDDKNDKSVAMKVASEFALNDKIVLIMGHYLSSTAIVAGKIYQKNGIPVITASSASETITFGNEWYFSMIPGYSFQSDYVLHYIKSSIKTNDATIIVDTNEYENKSLAEKFQLSASSVGIEIKKVWEIDSSLSNIDHKIKTISTELQFIDSPGAILIASQAKEAVKIITSIKTLALNTILLDRVRFLLTIIMSSICELIIVLATVTVGSITIDSYWQFFLYLCRHMPFFGS</sequence>
<evidence type="ECO:0000256" key="3">
    <source>
        <dbReference type="SAM" id="Phobius"/>
    </source>
</evidence>
<feature type="domain" description="Leucine-binding protein" evidence="4">
    <location>
        <begin position="66"/>
        <end position="248"/>
    </location>
</feature>
<accession>A0A1V1P2B5</accession>
<comment type="caution">
    <text evidence="5">The sequence shown here is derived from an EMBL/GenBank/DDBJ whole genome shotgun (WGS) entry which is preliminary data.</text>
</comment>
<dbReference type="PANTHER" id="PTHR30483:SF6">
    <property type="entry name" value="PERIPLASMIC BINDING PROTEIN OF ABC TRANSPORTER FOR NATURAL AMINO ACIDS"/>
    <property type="match status" value="1"/>
</dbReference>
<evidence type="ECO:0000256" key="1">
    <source>
        <dbReference type="ARBA" id="ARBA00010062"/>
    </source>
</evidence>
<name>A0A1V1P2B5_9BACT</name>
<organism evidence="5 6">
    <name type="scientific">Candidatus Magnetoglobus multicellularis str. Araruama</name>
    <dbReference type="NCBI Taxonomy" id="890399"/>
    <lineage>
        <taxon>Bacteria</taxon>
        <taxon>Pseudomonadati</taxon>
        <taxon>Thermodesulfobacteriota</taxon>
        <taxon>Desulfobacteria</taxon>
        <taxon>Desulfobacterales</taxon>
        <taxon>Desulfobacteraceae</taxon>
        <taxon>Candidatus Magnetoglobus</taxon>
    </lineage>
</organism>
<evidence type="ECO:0000259" key="4">
    <source>
        <dbReference type="Pfam" id="PF13458"/>
    </source>
</evidence>
<evidence type="ECO:0000256" key="2">
    <source>
        <dbReference type="ARBA" id="ARBA00022729"/>
    </source>
</evidence>
<proteinExistence type="inferred from homology"/>
<keyword evidence="3" id="KW-1133">Transmembrane helix</keyword>
<dbReference type="InterPro" id="IPR051010">
    <property type="entry name" value="BCAA_transport"/>
</dbReference>
<dbReference type="AlphaFoldDB" id="A0A1V1P2B5"/>
<feature type="transmembrane region" description="Helical" evidence="3">
    <location>
        <begin position="40"/>
        <end position="57"/>
    </location>
</feature>
<reference evidence="6" key="1">
    <citation type="submission" date="2012-11" db="EMBL/GenBank/DDBJ databases">
        <authorList>
            <person name="Lucero-Rivera Y.E."/>
            <person name="Tovar-Ramirez D."/>
        </authorList>
    </citation>
    <scope>NUCLEOTIDE SEQUENCE [LARGE SCALE GENOMIC DNA]</scope>
    <source>
        <strain evidence="6">Araruama</strain>
    </source>
</reference>
<feature type="transmembrane region" description="Helical" evidence="3">
    <location>
        <begin position="298"/>
        <end position="324"/>
    </location>
</feature>
<dbReference type="PANTHER" id="PTHR30483">
    <property type="entry name" value="LEUCINE-SPECIFIC-BINDING PROTEIN"/>
    <property type="match status" value="1"/>
</dbReference>
<keyword evidence="2" id="KW-0732">Signal</keyword>
<dbReference type="SUPFAM" id="SSF53822">
    <property type="entry name" value="Periplasmic binding protein-like I"/>
    <property type="match status" value="1"/>
</dbReference>
<dbReference type="Pfam" id="PF13458">
    <property type="entry name" value="Peripla_BP_6"/>
    <property type="match status" value="1"/>
</dbReference>
<gene>
    <name evidence="5" type="ORF">OMM_04253</name>
</gene>
<keyword evidence="3" id="KW-0472">Membrane</keyword>
<dbReference type="Proteomes" id="UP000189670">
    <property type="component" value="Unassembled WGS sequence"/>
</dbReference>
<dbReference type="InterPro" id="IPR028081">
    <property type="entry name" value="Leu-bd"/>
</dbReference>
<protein>
    <submittedName>
        <fullName evidence="5">Branched-chain amino acid transport system substrate-binding protein</fullName>
    </submittedName>
</protein>
<comment type="similarity">
    <text evidence="1">Belongs to the leucine-binding protein family.</text>
</comment>
<dbReference type="Gene3D" id="3.40.50.2300">
    <property type="match status" value="2"/>
</dbReference>
<dbReference type="EMBL" id="ATBP01000786">
    <property type="protein sequence ID" value="ETR68951.1"/>
    <property type="molecule type" value="Genomic_DNA"/>
</dbReference>
<dbReference type="InterPro" id="IPR028082">
    <property type="entry name" value="Peripla_BP_I"/>
</dbReference>
<evidence type="ECO:0000313" key="5">
    <source>
        <dbReference type="EMBL" id="ETR68951.1"/>
    </source>
</evidence>